<dbReference type="NCBIfam" id="TIGR00079">
    <property type="entry name" value="pept_deformyl"/>
    <property type="match status" value="1"/>
</dbReference>
<keyword evidence="2" id="KW-0648">Protein biosynthesis</keyword>
<dbReference type="CDD" id="cd00487">
    <property type="entry name" value="Pep_deformylase"/>
    <property type="match status" value="1"/>
</dbReference>
<dbReference type="KEGG" id="euz:DVS28_a1802"/>
<dbReference type="OrthoDB" id="9804313at2"/>
<dbReference type="HAMAP" id="MF_00163">
    <property type="entry name" value="Pep_deformylase"/>
    <property type="match status" value="1"/>
</dbReference>
<dbReference type="InterPro" id="IPR023635">
    <property type="entry name" value="Peptide_deformylase"/>
</dbReference>
<keyword evidence="2" id="KW-0408">Iron</keyword>
<evidence type="ECO:0000313" key="4">
    <source>
        <dbReference type="Proteomes" id="UP000264006"/>
    </source>
</evidence>
<evidence type="ECO:0000256" key="2">
    <source>
        <dbReference type="HAMAP-Rule" id="MF_00163"/>
    </source>
</evidence>
<comment type="similarity">
    <text evidence="1 2">Belongs to the polypeptide deformylase family.</text>
</comment>
<proteinExistence type="inferred from homology"/>
<feature type="active site" evidence="2">
    <location>
        <position position="138"/>
    </location>
</feature>
<dbReference type="PANTHER" id="PTHR10458:SF22">
    <property type="entry name" value="PEPTIDE DEFORMYLASE"/>
    <property type="match status" value="1"/>
</dbReference>
<feature type="binding site" evidence="2">
    <location>
        <position position="137"/>
    </location>
    <ligand>
        <name>Fe cation</name>
        <dbReference type="ChEBI" id="CHEBI:24875"/>
    </ligand>
</feature>
<comment type="function">
    <text evidence="2">Removes the formyl group from the N-terminal Met of newly synthesized proteins. Requires at least a dipeptide for an efficient rate of reaction. N-terminal L-methionine is a prerequisite for activity but the enzyme has broad specificity at other positions.</text>
</comment>
<dbReference type="GO" id="GO:0006412">
    <property type="term" value="P:translation"/>
    <property type="evidence" value="ECO:0007669"/>
    <property type="project" value="UniProtKB-UniRule"/>
</dbReference>
<comment type="cofactor">
    <cofactor evidence="2">
        <name>Fe(2+)</name>
        <dbReference type="ChEBI" id="CHEBI:29033"/>
    </cofactor>
    <text evidence="2">Binds 1 Fe(2+) ion.</text>
</comment>
<dbReference type="AlphaFoldDB" id="A0A346XW96"/>
<dbReference type="GO" id="GO:0042586">
    <property type="term" value="F:peptide deformylase activity"/>
    <property type="evidence" value="ECO:0007669"/>
    <property type="project" value="UniProtKB-UniRule"/>
</dbReference>
<sequence>MSTLPIRLFGDPVLRQRANEVTEFDDKLRRLADDMMETMRASSGAGLAANQVGVLKRLFTWEAPDPSGEGFASGAVVNPDITFESEEIQEGEEGCLSFPGLFYPTARPLEVHITAQDVFGEDVEMEGVGLLARIIAHEIDHLNGILFIEHLEKHDRKDAMRRIRRGELENPPAPEGEVL</sequence>
<gene>
    <name evidence="2" type="primary">def</name>
    <name evidence="3" type="ORF">DVS28_a1802</name>
</gene>
<feature type="binding site" evidence="2">
    <location>
        <position position="95"/>
    </location>
    <ligand>
        <name>Fe cation</name>
        <dbReference type="ChEBI" id="CHEBI:24875"/>
    </ligand>
</feature>
<keyword evidence="4" id="KW-1185">Reference proteome</keyword>
<name>A0A346XW96_9ACTN</name>
<keyword evidence="2" id="KW-0378">Hydrolase</keyword>
<organism evidence="3 4">
    <name type="scientific">Euzebya pacifica</name>
    <dbReference type="NCBI Taxonomy" id="1608957"/>
    <lineage>
        <taxon>Bacteria</taxon>
        <taxon>Bacillati</taxon>
        <taxon>Actinomycetota</taxon>
        <taxon>Nitriliruptoria</taxon>
        <taxon>Euzebyales</taxon>
    </lineage>
</organism>
<dbReference type="EC" id="3.5.1.88" evidence="2"/>
<dbReference type="PANTHER" id="PTHR10458">
    <property type="entry name" value="PEPTIDE DEFORMYLASE"/>
    <property type="match status" value="1"/>
</dbReference>
<reference evidence="3 4" key="1">
    <citation type="submission" date="2018-09" db="EMBL/GenBank/DDBJ databases">
        <title>Complete genome sequence of Euzebya sp. DY32-46 isolated from seawater of Pacific Ocean.</title>
        <authorList>
            <person name="Xu L."/>
            <person name="Wu Y.-H."/>
            <person name="Xu X.-W."/>
        </authorList>
    </citation>
    <scope>NUCLEOTIDE SEQUENCE [LARGE SCALE GENOMIC DNA]</scope>
    <source>
        <strain evidence="3 4">DY32-46</strain>
    </source>
</reference>
<evidence type="ECO:0000313" key="3">
    <source>
        <dbReference type="EMBL" id="AXV06493.1"/>
    </source>
</evidence>
<dbReference type="SUPFAM" id="SSF56420">
    <property type="entry name" value="Peptide deformylase"/>
    <property type="match status" value="1"/>
</dbReference>
<dbReference type="NCBIfam" id="NF001159">
    <property type="entry name" value="PRK00150.1-3"/>
    <property type="match status" value="1"/>
</dbReference>
<dbReference type="Gene3D" id="3.90.45.10">
    <property type="entry name" value="Peptide deformylase"/>
    <property type="match status" value="1"/>
</dbReference>
<evidence type="ECO:0000256" key="1">
    <source>
        <dbReference type="ARBA" id="ARBA00010759"/>
    </source>
</evidence>
<dbReference type="GO" id="GO:0046872">
    <property type="term" value="F:metal ion binding"/>
    <property type="evidence" value="ECO:0007669"/>
    <property type="project" value="UniProtKB-KW"/>
</dbReference>
<comment type="catalytic activity">
    <reaction evidence="2">
        <text>N-terminal N-formyl-L-methionyl-[peptide] + H2O = N-terminal L-methionyl-[peptide] + formate</text>
        <dbReference type="Rhea" id="RHEA:24420"/>
        <dbReference type="Rhea" id="RHEA-COMP:10639"/>
        <dbReference type="Rhea" id="RHEA-COMP:10640"/>
        <dbReference type="ChEBI" id="CHEBI:15377"/>
        <dbReference type="ChEBI" id="CHEBI:15740"/>
        <dbReference type="ChEBI" id="CHEBI:49298"/>
        <dbReference type="ChEBI" id="CHEBI:64731"/>
        <dbReference type="EC" id="3.5.1.88"/>
    </reaction>
</comment>
<dbReference type="InterPro" id="IPR036821">
    <property type="entry name" value="Peptide_deformylase_sf"/>
</dbReference>
<feature type="binding site" evidence="2">
    <location>
        <position position="141"/>
    </location>
    <ligand>
        <name>Fe cation</name>
        <dbReference type="ChEBI" id="CHEBI:24875"/>
    </ligand>
</feature>
<protein>
    <recommendedName>
        <fullName evidence="2">Peptide deformylase</fullName>
        <shortName evidence="2">PDF</shortName>
        <ecNumber evidence="2">3.5.1.88</ecNumber>
    </recommendedName>
    <alternativeName>
        <fullName evidence="2">Polypeptide deformylase</fullName>
    </alternativeName>
</protein>
<accession>A0A346XW96</accession>
<dbReference type="EMBL" id="CP031165">
    <property type="protein sequence ID" value="AXV06493.1"/>
    <property type="molecule type" value="Genomic_DNA"/>
</dbReference>
<dbReference type="Pfam" id="PF01327">
    <property type="entry name" value="Pep_deformylase"/>
    <property type="match status" value="1"/>
</dbReference>
<dbReference type="RefSeq" id="WP_114594076.1">
    <property type="nucleotide sequence ID" value="NZ_CP031165.1"/>
</dbReference>
<dbReference type="PIRSF" id="PIRSF004749">
    <property type="entry name" value="Pep_def"/>
    <property type="match status" value="1"/>
</dbReference>
<dbReference type="PRINTS" id="PR01576">
    <property type="entry name" value="PDEFORMYLASE"/>
</dbReference>
<keyword evidence="2" id="KW-0479">Metal-binding</keyword>
<dbReference type="Proteomes" id="UP000264006">
    <property type="component" value="Chromosome"/>
</dbReference>